<dbReference type="Proteomes" id="UP000533598">
    <property type="component" value="Unassembled WGS sequence"/>
</dbReference>
<gene>
    <name evidence="6" type="ORF">HNR67_001184</name>
</gene>
<dbReference type="EMBL" id="JACHMH010000001">
    <property type="protein sequence ID" value="MBB4675066.1"/>
    <property type="molecule type" value="Genomic_DNA"/>
</dbReference>
<dbReference type="Pfam" id="PF00266">
    <property type="entry name" value="Aminotran_5"/>
    <property type="match status" value="1"/>
</dbReference>
<evidence type="ECO:0000313" key="7">
    <source>
        <dbReference type="Proteomes" id="UP000533598"/>
    </source>
</evidence>
<dbReference type="InterPro" id="IPR050087">
    <property type="entry name" value="AON_synthase_class-II"/>
</dbReference>
<dbReference type="InterPro" id="IPR015421">
    <property type="entry name" value="PyrdxlP-dep_Trfase_major"/>
</dbReference>
<dbReference type="GO" id="GO:0017059">
    <property type="term" value="C:serine palmitoyltransferase complex"/>
    <property type="evidence" value="ECO:0007669"/>
    <property type="project" value="TreeGrafter"/>
</dbReference>
<evidence type="ECO:0000256" key="3">
    <source>
        <dbReference type="ARBA" id="ARBA00022679"/>
    </source>
</evidence>
<dbReference type="GO" id="GO:0016020">
    <property type="term" value="C:membrane"/>
    <property type="evidence" value="ECO:0007669"/>
    <property type="project" value="GOC"/>
</dbReference>
<comment type="cofactor">
    <cofactor evidence="1">
        <name>pyridoxal 5'-phosphate</name>
        <dbReference type="ChEBI" id="CHEBI:597326"/>
    </cofactor>
</comment>
<comment type="catalytic activity">
    <reaction evidence="4">
        <text>6-carboxyhexanoyl-[ACP] + L-alanine + H(+) = (8S)-8-amino-7-oxononanoate + holo-[ACP] + CO2</text>
        <dbReference type="Rhea" id="RHEA:42288"/>
        <dbReference type="Rhea" id="RHEA-COMP:9685"/>
        <dbReference type="Rhea" id="RHEA-COMP:9955"/>
        <dbReference type="ChEBI" id="CHEBI:15378"/>
        <dbReference type="ChEBI" id="CHEBI:16526"/>
        <dbReference type="ChEBI" id="CHEBI:57972"/>
        <dbReference type="ChEBI" id="CHEBI:64479"/>
        <dbReference type="ChEBI" id="CHEBI:78846"/>
        <dbReference type="ChEBI" id="CHEBI:149468"/>
        <dbReference type="EC" id="2.3.1.47"/>
    </reaction>
</comment>
<dbReference type="GO" id="GO:0046512">
    <property type="term" value="P:sphingosine biosynthetic process"/>
    <property type="evidence" value="ECO:0007669"/>
    <property type="project" value="TreeGrafter"/>
</dbReference>
<evidence type="ECO:0000256" key="1">
    <source>
        <dbReference type="ARBA" id="ARBA00001933"/>
    </source>
</evidence>
<reference evidence="6 7" key="1">
    <citation type="submission" date="2020-08" db="EMBL/GenBank/DDBJ databases">
        <title>Sequencing the genomes of 1000 actinobacteria strains.</title>
        <authorList>
            <person name="Klenk H.-P."/>
        </authorList>
    </citation>
    <scope>NUCLEOTIDE SEQUENCE [LARGE SCALE GENOMIC DNA]</scope>
    <source>
        <strain evidence="6 7">DSM 44230</strain>
    </source>
</reference>
<dbReference type="Gene3D" id="3.40.640.10">
    <property type="entry name" value="Type I PLP-dependent aspartate aminotransferase-like (Major domain)"/>
    <property type="match status" value="1"/>
</dbReference>
<dbReference type="PANTHER" id="PTHR13693">
    <property type="entry name" value="CLASS II AMINOTRANSFERASE/8-AMINO-7-OXONONANOATE SYNTHASE"/>
    <property type="match status" value="1"/>
</dbReference>
<proteinExistence type="predicted"/>
<feature type="domain" description="Aminotransferase class V" evidence="5">
    <location>
        <begin position="16"/>
        <end position="104"/>
    </location>
</feature>
<name>A0A7W7FQK7_9PSEU</name>
<dbReference type="GO" id="GO:0004758">
    <property type="term" value="F:serine C-palmitoyltransferase activity"/>
    <property type="evidence" value="ECO:0007669"/>
    <property type="project" value="TreeGrafter"/>
</dbReference>
<dbReference type="InterPro" id="IPR000192">
    <property type="entry name" value="Aminotrans_V_dom"/>
</dbReference>
<evidence type="ECO:0000259" key="5">
    <source>
        <dbReference type="Pfam" id="PF00266"/>
    </source>
</evidence>
<dbReference type="GO" id="GO:0046513">
    <property type="term" value="P:ceramide biosynthetic process"/>
    <property type="evidence" value="ECO:0007669"/>
    <property type="project" value="TreeGrafter"/>
</dbReference>
<dbReference type="InterPro" id="IPR015424">
    <property type="entry name" value="PyrdxlP-dep_Trfase"/>
</dbReference>
<evidence type="ECO:0000256" key="2">
    <source>
        <dbReference type="ARBA" id="ARBA00013187"/>
    </source>
</evidence>
<evidence type="ECO:0000313" key="6">
    <source>
        <dbReference type="EMBL" id="MBB4675066.1"/>
    </source>
</evidence>
<accession>A0A7W7FQK7</accession>
<sequence>MSAAPKGTTGSGLLAALAGKGDLIVLDQAAHGGLVRGARASGAELRHYPHRDYAALDELLAESVLAGRTVLVGIMGEYRLTGEVENVAKIAEIARAHRARTVLEDSGAAQRGLPPDAVDIQLGGWPGGGMLNSEFDHCG</sequence>
<dbReference type="GO" id="GO:0008710">
    <property type="term" value="F:8-amino-7-oxononanoate synthase activity"/>
    <property type="evidence" value="ECO:0007669"/>
    <property type="project" value="UniProtKB-EC"/>
</dbReference>
<dbReference type="EC" id="2.3.1.47" evidence="2"/>
<protein>
    <recommendedName>
        <fullName evidence="2">8-amino-7-oxononanoate synthase</fullName>
        <ecNumber evidence="2">2.3.1.47</ecNumber>
    </recommendedName>
</protein>
<comment type="caution">
    <text evidence="6">The sequence shown here is derived from an EMBL/GenBank/DDBJ whole genome shotgun (WGS) entry which is preliminary data.</text>
</comment>
<keyword evidence="3" id="KW-0808">Transferase</keyword>
<organism evidence="6 7">
    <name type="scientific">Crossiella cryophila</name>
    <dbReference type="NCBI Taxonomy" id="43355"/>
    <lineage>
        <taxon>Bacteria</taxon>
        <taxon>Bacillati</taxon>
        <taxon>Actinomycetota</taxon>
        <taxon>Actinomycetes</taxon>
        <taxon>Pseudonocardiales</taxon>
        <taxon>Pseudonocardiaceae</taxon>
        <taxon>Crossiella</taxon>
    </lineage>
</organism>
<evidence type="ECO:0000256" key="4">
    <source>
        <dbReference type="ARBA" id="ARBA00047715"/>
    </source>
</evidence>
<dbReference type="PANTHER" id="PTHR13693:SF3">
    <property type="entry name" value="LD36009P"/>
    <property type="match status" value="1"/>
</dbReference>
<keyword evidence="7" id="KW-1185">Reference proteome</keyword>
<dbReference type="RefSeq" id="WP_185001102.1">
    <property type="nucleotide sequence ID" value="NZ_BAAAUI010000026.1"/>
</dbReference>
<dbReference type="AlphaFoldDB" id="A0A7W7FQK7"/>
<dbReference type="SUPFAM" id="SSF53383">
    <property type="entry name" value="PLP-dependent transferases"/>
    <property type="match status" value="1"/>
</dbReference>